<dbReference type="EMBL" id="MIGZ01000004">
    <property type="protein sequence ID" value="ODQ96384.1"/>
    <property type="molecule type" value="Genomic_DNA"/>
</dbReference>
<dbReference type="PANTHER" id="PTHR46696:SF6">
    <property type="entry name" value="P450, PUTATIVE (EUROFUNG)-RELATED"/>
    <property type="match status" value="1"/>
</dbReference>
<evidence type="ECO:0000256" key="4">
    <source>
        <dbReference type="ARBA" id="ARBA00023002"/>
    </source>
</evidence>
<accession>A0A1E3S2T7</accession>
<dbReference type="Gene3D" id="1.10.630.10">
    <property type="entry name" value="Cytochrome P450"/>
    <property type="match status" value="1"/>
</dbReference>
<keyword evidence="9" id="KW-1185">Reference proteome</keyword>
<dbReference type="GO" id="GO:0004497">
    <property type="term" value="F:monooxygenase activity"/>
    <property type="evidence" value="ECO:0007669"/>
    <property type="project" value="UniProtKB-KW"/>
</dbReference>
<dbReference type="InterPro" id="IPR011051">
    <property type="entry name" value="RmlC_Cupin_sf"/>
</dbReference>
<evidence type="ECO:0000256" key="7">
    <source>
        <dbReference type="RuleBase" id="RU000461"/>
    </source>
</evidence>
<dbReference type="InterPro" id="IPR002397">
    <property type="entry name" value="Cyt_P450_B"/>
</dbReference>
<keyword evidence="6 7" id="KW-0503">Monooxygenase</keyword>
<dbReference type="GO" id="GO:0020037">
    <property type="term" value="F:heme binding"/>
    <property type="evidence" value="ECO:0007669"/>
    <property type="project" value="InterPro"/>
</dbReference>
<dbReference type="AlphaFoldDB" id="A0A1E3S2T7"/>
<dbReference type="SUPFAM" id="SSF48264">
    <property type="entry name" value="Cytochrome P450"/>
    <property type="match status" value="1"/>
</dbReference>
<dbReference type="InterPro" id="IPR001128">
    <property type="entry name" value="Cyt_P450"/>
</dbReference>
<dbReference type="InterPro" id="IPR017972">
    <property type="entry name" value="Cyt_P450_CS"/>
</dbReference>
<gene>
    <name evidence="8" type="ORF">BHQ17_01545</name>
</gene>
<protein>
    <recommendedName>
        <fullName evidence="10">Cytochrome</fullName>
    </recommendedName>
</protein>
<keyword evidence="3 7" id="KW-0479">Metal-binding</keyword>
<evidence type="ECO:0000256" key="2">
    <source>
        <dbReference type="ARBA" id="ARBA00022617"/>
    </source>
</evidence>
<evidence type="ECO:0000256" key="1">
    <source>
        <dbReference type="ARBA" id="ARBA00010617"/>
    </source>
</evidence>
<dbReference type="Pfam" id="PF00067">
    <property type="entry name" value="p450"/>
    <property type="match status" value="1"/>
</dbReference>
<name>A0A1E3S2T7_9MYCO</name>
<keyword evidence="5 7" id="KW-0408">Iron</keyword>
<evidence type="ECO:0008006" key="10">
    <source>
        <dbReference type="Google" id="ProtNLM"/>
    </source>
</evidence>
<dbReference type="Gene3D" id="2.60.120.10">
    <property type="entry name" value="Jelly Rolls"/>
    <property type="match status" value="1"/>
</dbReference>
<proteinExistence type="inferred from homology"/>
<comment type="similarity">
    <text evidence="1 7">Belongs to the cytochrome P450 family.</text>
</comment>
<comment type="caution">
    <text evidence="8">The sequence shown here is derived from an EMBL/GenBank/DDBJ whole genome shotgun (WGS) entry which is preliminary data.</text>
</comment>
<evidence type="ECO:0000256" key="5">
    <source>
        <dbReference type="ARBA" id="ARBA00023004"/>
    </source>
</evidence>
<dbReference type="PROSITE" id="PS00086">
    <property type="entry name" value="CYTOCHROME_P450"/>
    <property type="match status" value="1"/>
</dbReference>
<reference evidence="9" key="1">
    <citation type="submission" date="2016-09" db="EMBL/GenBank/DDBJ databases">
        <authorList>
            <person name="Greninger A.L."/>
            <person name="Jerome K.R."/>
            <person name="Mcnair B."/>
            <person name="Wallis C."/>
            <person name="Fang F."/>
        </authorList>
    </citation>
    <scope>NUCLEOTIDE SEQUENCE [LARGE SCALE GENOMIC DNA]</scope>
    <source>
        <strain evidence="9">M7</strain>
    </source>
</reference>
<organism evidence="8 9">
    <name type="scientific">Mycolicibacterium holsaticum</name>
    <dbReference type="NCBI Taxonomy" id="152142"/>
    <lineage>
        <taxon>Bacteria</taxon>
        <taxon>Bacillati</taxon>
        <taxon>Actinomycetota</taxon>
        <taxon>Actinomycetes</taxon>
        <taxon>Mycobacteriales</taxon>
        <taxon>Mycobacteriaceae</taxon>
        <taxon>Mycolicibacterium</taxon>
    </lineage>
</organism>
<dbReference type="GO" id="GO:0016705">
    <property type="term" value="F:oxidoreductase activity, acting on paired donors, with incorporation or reduction of molecular oxygen"/>
    <property type="evidence" value="ECO:0007669"/>
    <property type="project" value="InterPro"/>
</dbReference>
<evidence type="ECO:0000256" key="3">
    <source>
        <dbReference type="ARBA" id="ARBA00022723"/>
    </source>
</evidence>
<sequence length="537" mass="58295">MREKCPVTRSDQLGGFWVVSKYDTIIKILRQPDVFTSGEGIVLPALPFPQRGIPSESDPPLHTDYRGVFMPFLTPKAVAGYEPLVRERVTALIDEFIADGKADFVAQFATRLPGQVVAEFFGFDFHDGERCYEWLNTMMAPPDGDPATAAAAGQNLFEFIVGVLAEARAKPKNNLISSIANYVTKAGTRFSDDECIGLVFTAIGGALETTVAALTAIVVFLDEFSTARAQLIADPTLVNHAVQEVLRMSAPAHCPARTVHRDVEVDGMAFKAGDRVLLLFGSANNDEERFTDPEQFRLDRGRNPHITFGHGIHRCVGAPLAELEIRVTLEEILKRMPDIRVLDKSGPTIRNGGTWGFESLDVDFTPSPVETTSNESPSHSEETNVKVWRMADDSYWQAAPAGTSWAATVAAAGEAQGFKTAMHALGDPTDEHTTVVVIVQFPPNYVLPRHSHQSDRLELVVAGSVEVDGYWLGPGDIWTSRAGEFYGPHTMGADGCTTMELATVAGAHKLSFDVDGTAIDVDFSDPAALAGLASFLK</sequence>
<dbReference type="PANTHER" id="PTHR46696">
    <property type="entry name" value="P450, PUTATIVE (EUROFUNG)-RELATED"/>
    <property type="match status" value="1"/>
</dbReference>
<dbReference type="InterPro" id="IPR014710">
    <property type="entry name" value="RmlC-like_jellyroll"/>
</dbReference>
<keyword evidence="4 7" id="KW-0560">Oxidoreductase</keyword>
<keyword evidence="2 7" id="KW-0349">Heme</keyword>
<dbReference type="SUPFAM" id="SSF51182">
    <property type="entry name" value="RmlC-like cupins"/>
    <property type="match status" value="1"/>
</dbReference>
<evidence type="ECO:0000256" key="6">
    <source>
        <dbReference type="ARBA" id="ARBA00023033"/>
    </source>
</evidence>
<dbReference type="Proteomes" id="UP000094243">
    <property type="component" value="Unassembled WGS sequence"/>
</dbReference>
<dbReference type="InterPro" id="IPR036396">
    <property type="entry name" value="Cyt_P450_sf"/>
</dbReference>
<dbReference type="GO" id="GO:0005506">
    <property type="term" value="F:iron ion binding"/>
    <property type="evidence" value="ECO:0007669"/>
    <property type="project" value="InterPro"/>
</dbReference>
<dbReference type="PRINTS" id="PR00359">
    <property type="entry name" value="BP450"/>
</dbReference>
<evidence type="ECO:0000313" key="8">
    <source>
        <dbReference type="EMBL" id="ODQ96384.1"/>
    </source>
</evidence>
<evidence type="ECO:0000313" key="9">
    <source>
        <dbReference type="Proteomes" id="UP000094243"/>
    </source>
</evidence>